<dbReference type="Pfam" id="PF08805">
    <property type="entry name" value="PilS"/>
    <property type="match status" value="1"/>
</dbReference>
<dbReference type="InterPro" id="IPR045584">
    <property type="entry name" value="Pilin-like"/>
</dbReference>
<comment type="subcellular location">
    <subcellularLocation>
        <location evidence="1">Membrane</location>
    </subcellularLocation>
</comment>
<keyword evidence="2" id="KW-0812">Transmembrane</keyword>
<keyword evidence="2" id="KW-0472">Membrane</keyword>
<accession>U7R500</accession>
<dbReference type="Proteomes" id="UP000017133">
    <property type="component" value="Unassembled WGS sequence"/>
</dbReference>
<evidence type="ECO:0000256" key="2">
    <source>
        <dbReference type="SAM" id="Phobius"/>
    </source>
</evidence>
<reference evidence="4 5" key="1">
    <citation type="submission" date="2013-10" db="EMBL/GenBank/DDBJ databases">
        <title>Whole Genome Shotgun Sequence of Photorhabdus temperata J3.</title>
        <authorList>
            <person name="Park G.-S."/>
            <person name="Hong S.-J."/>
            <person name="Shin J.-H."/>
        </authorList>
    </citation>
    <scope>NUCLEOTIDE SEQUENCE [LARGE SCALE GENOMIC DNA]</scope>
    <source>
        <strain evidence="4 5">J3</strain>
    </source>
</reference>
<evidence type="ECO:0000259" key="3">
    <source>
        <dbReference type="Pfam" id="PF08805"/>
    </source>
</evidence>
<dbReference type="PATRIC" id="fig|1389415.4.peg.216"/>
<sequence length="167" mass="17166">MKSMKRGIANITDSVTSLGISLVIIGVVLSVGIVAYYKLYATTEVTLVSTLINETRQLRASNGYGTTDYSASLIASGAVPNNVTVSGGKIYNRSGGIVEVKGNGVGFTVTDSDLSSKDCIKLAQSLGTSDMSSTKINNQSFTGEVTAAAATAACTGDSNTIVFTTKS</sequence>
<comment type="caution">
    <text evidence="4">The sequence shown here is derived from an EMBL/GenBank/DDBJ whole genome shotgun (WGS) entry which is preliminary data.</text>
</comment>
<dbReference type="AlphaFoldDB" id="U7R500"/>
<evidence type="ECO:0000256" key="1">
    <source>
        <dbReference type="ARBA" id="ARBA00004370"/>
    </source>
</evidence>
<dbReference type="EMBL" id="AXDT01000012">
    <property type="protein sequence ID" value="ERT14898.1"/>
    <property type="molecule type" value="Genomic_DNA"/>
</dbReference>
<proteinExistence type="predicted"/>
<keyword evidence="5" id="KW-1185">Reference proteome</keyword>
<feature type="domain" description="Type 4 secretion system PilS N-terminal" evidence="3">
    <location>
        <begin position="42"/>
        <end position="165"/>
    </location>
</feature>
<dbReference type="Gene3D" id="3.30.1690.10">
    <property type="entry name" value="TcpA-like pilin"/>
    <property type="match status" value="1"/>
</dbReference>
<dbReference type="GO" id="GO:0016020">
    <property type="term" value="C:membrane"/>
    <property type="evidence" value="ECO:0007669"/>
    <property type="project" value="UniProtKB-SubCell"/>
</dbReference>
<dbReference type="RefSeq" id="WP_023043460.1">
    <property type="nucleotide sequence ID" value="NZ_AXDT01000012.1"/>
</dbReference>
<evidence type="ECO:0000313" key="4">
    <source>
        <dbReference type="EMBL" id="ERT14898.1"/>
    </source>
</evidence>
<keyword evidence="2" id="KW-1133">Transmembrane helix</keyword>
<organism evidence="4 5">
    <name type="scientific">Photorhabdus temperata J3</name>
    <dbReference type="NCBI Taxonomy" id="1389415"/>
    <lineage>
        <taxon>Bacteria</taxon>
        <taxon>Pseudomonadati</taxon>
        <taxon>Pseudomonadota</taxon>
        <taxon>Gammaproteobacteria</taxon>
        <taxon>Enterobacterales</taxon>
        <taxon>Morganellaceae</taxon>
        <taxon>Photorhabdus</taxon>
    </lineage>
</organism>
<dbReference type="SUPFAM" id="SSF54523">
    <property type="entry name" value="Pili subunits"/>
    <property type="match status" value="1"/>
</dbReference>
<gene>
    <name evidence="4" type="ORF">O185_01150</name>
</gene>
<name>U7R500_PHOTE</name>
<evidence type="ECO:0000313" key="5">
    <source>
        <dbReference type="Proteomes" id="UP000017133"/>
    </source>
</evidence>
<protein>
    <recommendedName>
        <fullName evidence="3">Type 4 secretion system PilS N-terminal domain-containing protein</fullName>
    </recommendedName>
</protein>
<feature type="transmembrane region" description="Helical" evidence="2">
    <location>
        <begin position="12"/>
        <end position="37"/>
    </location>
</feature>
<dbReference type="InterPro" id="IPR014911">
    <property type="entry name" value="PilS_N"/>
</dbReference>